<keyword evidence="2" id="KW-1185">Reference proteome</keyword>
<gene>
    <name evidence="1" type="ORF">EJB05_12545</name>
</gene>
<dbReference type="Proteomes" id="UP000324897">
    <property type="component" value="Chromosome 4"/>
</dbReference>
<dbReference type="AlphaFoldDB" id="A0A5J9VVN2"/>
<protein>
    <submittedName>
        <fullName evidence="1">Uncharacterized protein</fullName>
    </submittedName>
</protein>
<organism evidence="1 2">
    <name type="scientific">Eragrostis curvula</name>
    <name type="common">weeping love grass</name>
    <dbReference type="NCBI Taxonomy" id="38414"/>
    <lineage>
        <taxon>Eukaryota</taxon>
        <taxon>Viridiplantae</taxon>
        <taxon>Streptophyta</taxon>
        <taxon>Embryophyta</taxon>
        <taxon>Tracheophyta</taxon>
        <taxon>Spermatophyta</taxon>
        <taxon>Magnoliopsida</taxon>
        <taxon>Liliopsida</taxon>
        <taxon>Poales</taxon>
        <taxon>Poaceae</taxon>
        <taxon>PACMAD clade</taxon>
        <taxon>Chloridoideae</taxon>
        <taxon>Eragrostideae</taxon>
        <taxon>Eragrostidinae</taxon>
        <taxon>Eragrostis</taxon>
    </lineage>
</organism>
<reference evidence="1 2" key="1">
    <citation type="journal article" date="2019" name="Sci. Rep.">
        <title>A high-quality genome of Eragrostis curvula grass provides insights into Poaceae evolution and supports new strategies to enhance forage quality.</title>
        <authorList>
            <person name="Carballo J."/>
            <person name="Santos B.A.C.M."/>
            <person name="Zappacosta D."/>
            <person name="Garbus I."/>
            <person name="Selva J.P."/>
            <person name="Gallo C.A."/>
            <person name="Diaz A."/>
            <person name="Albertini E."/>
            <person name="Caccamo M."/>
            <person name="Echenique V."/>
        </authorList>
    </citation>
    <scope>NUCLEOTIDE SEQUENCE [LARGE SCALE GENOMIC DNA]</scope>
    <source>
        <strain evidence="2">cv. Victoria</strain>
        <tissue evidence="1">Leaf</tissue>
    </source>
</reference>
<evidence type="ECO:0000313" key="1">
    <source>
        <dbReference type="EMBL" id="TVU39140.1"/>
    </source>
</evidence>
<proteinExistence type="predicted"/>
<accession>A0A5J9VVN2</accession>
<comment type="caution">
    <text evidence="1">The sequence shown here is derived from an EMBL/GenBank/DDBJ whole genome shotgun (WGS) entry which is preliminary data.</text>
</comment>
<feature type="non-terminal residue" evidence="1">
    <location>
        <position position="1"/>
    </location>
</feature>
<dbReference type="Gramene" id="TVU39140">
    <property type="protein sequence ID" value="TVU39140"/>
    <property type="gene ID" value="EJB05_12545"/>
</dbReference>
<dbReference type="EMBL" id="RWGY01000007">
    <property type="protein sequence ID" value="TVU39140.1"/>
    <property type="molecule type" value="Genomic_DNA"/>
</dbReference>
<evidence type="ECO:0000313" key="2">
    <source>
        <dbReference type="Proteomes" id="UP000324897"/>
    </source>
</evidence>
<name>A0A5J9VVN2_9POAL</name>
<sequence>MKLWLPFLRMMITWQEEEGVQKYTNASYLMGRVGKILEWPLRYNTAVVARVLQCLHMFYKHWIIHCGNIKASNALWVRL</sequence>